<feature type="active site" description="Proton acceptor" evidence="7">
    <location>
        <position position="592"/>
    </location>
</feature>
<evidence type="ECO:0000256" key="1">
    <source>
        <dbReference type="ARBA" id="ARBA00004191"/>
    </source>
</evidence>
<dbReference type="EMBL" id="JAPMSZ010000009">
    <property type="protein sequence ID" value="KAJ5091108.1"/>
    <property type="molecule type" value="Genomic_DNA"/>
</dbReference>
<evidence type="ECO:0000256" key="7">
    <source>
        <dbReference type="PIRSR" id="PIRSR000137-1"/>
    </source>
</evidence>
<dbReference type="PANTHER" id="PTHR11552:SF138">
    <property type="entry name" value="DEHYDROGENASE PKFF-RELATED"/>
    <property type="match status" value="1"/>
</dbReference>
<evidence type="ECO:0000256" key="6">
    <source>
        <dbReference type="ARBA" id="ARBA00023180"/>
    </source>
</evidence>
<dbReference type="Pfam" id="PF05199">
    <property type="entry name" value="GMC_oxred_C"/>
    <property type="match status" value="1"/>
</dbReference>
<evidence type="ECO:0000313" key="12">
    <source>
        <dbReference type="Proteomes" id="UP001141434"/>
    </source>
</evidence>
<keyword evidence="9" id="KW-0732">Signal</keyword>
<evidence type="ECO:0000313" key="11">
    <source>
        <dbReference type="EMBL" id="KAJ5091108.1"/>
    </source>
</evidence>
<dbReference type="PANTHER" id="PTHR11552">
    <property type="entry name" value="GLUCOSE-METHANOL-CHOLINE GMC OXIDOREDUCTASE"/>
    <property type="match status" value="1"/>
</dbReference>
<feature type="signal peptide" evidence="9">
    <location>
        <begin position="1"/>
        <end position="16"/>
    </location>
</feature>
<keyword evidence="5" id="KW-0134">Cell wall</keyword>
<sequence length="613" mass="66991">MLRLIILLLIAAVGVALPSSSCPADHLSGDSPYRAAESATFDYIVVGGGTAGLTIAARLAQQRFQVAVIEAGGYYEVIRPFTRIPGAASLGAGADIRAATSVDWGFVVHGVPGADYRDIHYPRGKCLGGSSATNFMIYQRPSKESMKRWADLVDDPSYLFENTLPYFKKTVSFTPPTGYRFGNATARYNEFAFDATGRPLQVSYPKYAMPFSTWAKQGFQEIGIHEAQDFNSGSLMGHQFSAMTIQPTDETRSSSESAFLRGSLGFETLSIYQTTLAKQILFNDQKRAIGVVAQQNNIFNLMAKREVIISAGAFQSPQLLMVSGIGAAEILRQYGINVVANLRGVGQNMWDHVFFGPSYRVAVDTFTLLSTSAWYYAYQLAAWTTISNGVLTNPSTDYIAFEKLPPDYRSGLSSQDQQDLMWFPDDWPEVEYIAASAFVGNFSDPYMQQPWPGQYATILGSLVAPTSRGNVSIRSADMADAPVINPNWLGSETDQRLAIAAYKRIRATFQSKAMTPVIIGPEYFPGAKVQTDEEILSNIKKTVMTIYHAACTCKMGVQNDTMAVVDNRARVFGVTGLRVVDASAFPILPPGHPQSTVYMLAEKIAADIIAPSP</sequence>
<dbReference type="OrthoDB" id="269227at2759"/>
<dbReference type="RefSeq" id="XP_056509306.1">
    <property type="nucleotide sequence ID" value="XM_056656506.1"/>
</dbReference>
<proteinExistence type="inferred from homology"/>
<dbReference type="AlphaFoldDB" id="A0A9W9K2X3"/>
<accession>A0A9W9K2X3</accession>
<organism evidence="11 12">
    <name type="scientific">Penicillium alfredii</name>
    <dbReference type="NCBI Taxonomy" id="1506179"/>
    <lineage>
        <taxon>Eukaryota</taxon>
        <taxon>Fungi</taxon>
        <taxon>Dikarya</taxon>
        <taxon>Ascomycota</taxon>
        <taxon>Pezizomycotina</taxon>
        <taxon>Eurotiomycetes</taxon>
        <taxon>Eurotiomycetidae</taxon>
        <taxon>Eurotiales</taxon>
        <taxon>Aspergillaceae</taxon>
        <taxon>Penicillium</taxon>
    </lineage>
</organism>
<dbReference type="Gene3D" id="3.50.50.60">
    <property type="entry name" value="FAD/NAD(P)-binding domain"/>
    <property type="match status" value="1"/>
</dbReference>
<feature type="chain" id="PRO_5040981797" description="Glucose-methanol-choline oxidoreductase N-terminal domain-containing protein" evidence="9">
    <location>
        <begin position="17"/>
        <end position="613"/>
    </location>
</feature>
<dbReference type="GO" id="GO:0016614">
    <property type="term" value="F:oxidoreductase activity, acting on CH-OH group of donors"/>
    <property type="evidence" value="ECO:0007669"/>
    <property type="project" value="InterPro"/>
</dbReference>
<evidence type="ECO:0000256" key="9">
    <source>
        <dbReference type="SAM" id="SignalP"/>
    </source>
</evidence>
<evidence type="ECO:0000256" key="3">
    <source>
        <dbReference type="ARBA" id="ARBA00010790"/>
    </source>
</evidence>
<reference evidence="11" key="2">
    <citation type="journal article" date="2023" name="IMA Fungus">
        <title>Comparative genomic study of the Penicillium genus elucidates a diverse pangenome and 15 lateral gene transfer events.</title>
        <authorList>
            <person name="Petersen C."/>
            <person name="Sorensen T."/>
            <person name="Nielsen M.R."/>
            <person name="Sondergaard T.E."/>
            <person name="Sorensen J.L."/>
            <person name="Fitzpatrick D.A."/>
            <person name="Frisvad J.C."/>
            <person name="Nielsen K.L."/>
        </authorList>
    </citation>
    <scope>NUCLEOTIDE SEQUENCE</scope>
    <source>
        <strain evidence="11">IBT 34128</strain>
    </source>
</reference>
<evidence type="ECO:0000259" key="10">
    <source>
        <dbReference type="PROSITE" id="PS00624"/>
    </source>
</evidence>
<dbReference type="SUPFAM" id="SSF54373">
    <property type="entry name" value="FAD-linked reductases, C-terminal domain"/>
    <property type="match status" value="1"/>
</dbReference>
<dbReference type="PIRSF" id="PIRSF000137">
    <property type="entry name" value="Alcohol_oxidase"/>
    <property type="match status" value="1"/>
</dbReference>
<dbReference type="InterPro" id="IPR012132">
    <property type="entry name" value="GMC_OxRdtase"/>
</dbReference>
<keyword evidence="8" id="KW-0285">Flavoprotein</keyword>
<dbReference type="InterPro" id="IPR007867">
    <property type="entry name" value="GMC_OxRtase_C"/>
</dbReference>
<dbReference type="InterPro" id="IPR000172">
    <property type="entry name" value="GMC_OxRdtase_N"/>
</dbReference>
<dbReference type="Proteomes" id="UP001141434">
    <property type="component" value="Unassembled WGS sequence"/>
</dbReference>
<feature type="active site" description="Proton donor" evidence="7">
    <location>
        <position position="548"/>
    </location>
</feature>
<evidence type="ECO:0000256" key="5">
    <source>
        <dbReference type="ARBA" id="ARBA00022512"/>
    </source>
</evidence>
<dbReference type="Pfam" id="PF00732">
    <property type="entry name" value="GMC_oxred_N"/>
    <property type="match status" value="1"/>
</dbReference>
<feature type="domain" description="Glucose-methanol-choline oxidoreductase N-terminal" evidence="10">
    <location>
        <begin position="312"/>
        <end position="326"/>
    </location>
</feature>
<evidence type="ECO:0000256" key="2">
    <source>
        <dbReference type="ARBA" id="ARBA00004496"/>
    </source>
</evidence>
<dbReference type="PROSITE" id="PS00624">
    <property type="entry name" value="GMC_OXRED_2"/>
    <property type="match status" value="1"/>
</dbReference>
<name>A0A9W9K2X3_9EURO</name>
<comment type="subcellular location">
    <subcellularLocation>
        <location evidence="2">Cytoplasm</location>
    </subcellularLocation>
    <subcellularLocation>
        <location evidence="1">Secreted</location>
        <location evidence="1">Cell wall</location>
    </subcellularLocation>
</comment>
<dbReference type="Gene3D" id="3.30.560.10">
    <property type="entry name" value="Glucose Oxidase, domain 3"/>
    <property type="match status" value="1"/>
</dbReference>
<feature type="binding site" evidence="8">
    <location>
        <begin position="593"/>
        <end position="594"/>
    </location>
    <ligand>
        <name>FAD</name>
        <dbReference type="ChEBI" id="CHEBI:57692"/>
    </ligand>
</feature>
<comment type="cofactor">
    <cofactor evidence="8">
        <name>FAD</name>
        <dbReference type="ChEBI" id="CHEBI:57692"/>
    </cofactor>
</comment>
<dbReference type="InterPro" id="IPR036188">
    <property type="entry name" value="FAD/NAD-bd_sf"/>
</dbReference>
<comment type="caution">
    <text evidence="11">The sequence shown here is derived from an EMBL/GenBank/DDBJ whole genome shotgun (WGS) entry which is preliminary data.</text>
</comment>
<gene>
    <name evidence="11" type="ORF">NUU61_005978</name>
</gene>
<dbReference type="SUPFAM" id="SSF51905">
    <property type="entry name" value="FAD/NAD(P)-binding domain"/>
    <property type="match status" value="1"/>
</dbReference>
<evidence type="ECO:0000256" key="8">
    <source>
        <dbReference type="PIRSR" id="PIRSR000137-2"/>
    </source>
</evidence>
<protein>
    <recommendedName>
        <fullName evidence="10">Glucose-methanol-choline oxidoreductase N-terminal domain-containing protein</fullName>
    </recommendedName>
</protein>
<keyword evidence="4" id="KW-0963">Cytoplasm</keyword>
<keyword evidence="12" id="KW-1185">Reference proteome</keyword>
<dbReference type="GO" id="GO:0005737">
    <property type="term" value="C:cytoplasm"/>
    <property type="evidence" value="ECO:0007669"/>
    <property type="project" value="UniProtKB-SubCell"/>
</dbReference>
<keyword evidence="5" id="KW-0964">Secreted</keyword>
<evidence type="ECO:0000256" key="4">
    <source>
        <dbReference type="ARBA" id="ARBA00022490"/>
    </source>
</evidence>
<keyword evidence="8" id="KW-0274">FAD</keyword>
<reference evidence="11" key="1">
    <citation type="submission" date="2022-11" db="EMBL/GenBank/DDBJ databases">
        <authorList>
            <person name="Petersen C."/>
        </authorList>
    </citation>
    <scope>NUCLEOTIDE SEQUENCE</scope>
    <source>
        <strain evidence="11">IBT 34128</strain>
    </source>
</reference>
<dbReference type="GO" id="GO:0044550">
    <property type="term" value="P:secondary metabolite biosynthetic process"/>
    <property type="evidence" value="ECO:0007669"/>
    <property type="project" value="TreeGrafter"/>
</dbReference>
<dbReference type="GeneID" id="81395675"/>
<comment type="similarity">
    <text evidence="3">Belongs to the GMC oxidoreductase family.</text>
</comment>
<keyword evidence="6" id="KW-0325">Glycoprotein</keyword>
<dbReference type="GO" id="GO:0050660">
    <property type="term" value="F:flavin adenine dinucleotide binding"/>
    <property type="evidence" value="ECO:0007669"/>
    <property type="project" value="InterPro"/>
</dbReference>